<accession>A0ABW5IMF2</accession>
<keyword evidence="3" id="KW-1185">Reference proteome</keyword>
<sequence length="173" mass="19035">MKKIILLLAFTVSSISLSAQSKAFLTDTQDIRPQHNIYLNLLGDASIASLNYERLLFITPGFFFSGKAGVGYNEEFSICSSGDCSPERFLTITHHITGNLGKGRHFAEFGLGGTLINGNTDEKYLAYPIVGYRLHPLRSKKVNFRIYGSVPFTGLDTEDILYAPYGLSVGISL</sequence>
<dbReference type="EMBL" id="JBHULU010000013">
    <property type="protein sequence ID" value="MFD2514173.1"/>
    <property type="molecule type" value="Genomic_DNA"/>
</dbReference>
<dbReference type="RefSeq" id="WP_377506219.1">
    <property type="nucleotide sequence ID" value="NZ_JBHULU010000013.1"/>
</dbReference>
<reference evidence="3" key="1">
    <citation type="journal article" date="2019" name="Int. J. Syst. Evol. Microbiol.">
        <title>The Global Catalogue of Microorganisms (GCM) 10K type strain sequencing project: providing services to taxonomists for standard genome sequencing and annotation.</title>
        <authorList>
            <consortium name="The Broad Institute Genomics Platform"/>
            <consortium name="The Broad Institute Genome Sequencing Center for Infectious Disease"/>
            <person name="Wu L."/>
            <person name="Ma J."/>
        </authorList>
    </citation>
    <scope>NUCLEOTIDE SEQUENCE [LARGE SCALE GENOMIC DNA]</scope>
    <source>
        <strain evidence="3">KCTC 42498</strain>
    </source>
</reference>
<evidence type="ECO:0000313" key="3">
    <source>
        <dbReference type="Proteomes" id="UP001597544"/>
    </source>
</evidence>
<gene>
    <name evidence="2" type="ORF">ACFSRY_09870</name>
</gene>
<proteinExistence type="predicted"/>
<organism evidence="2 3">
    <name type="scientific">Pontibacter locisalis</name>
    <dbReference type="NCBI Taxonomy" id="1719035"/>
    <lineage>
        <taxon>Bacteria</taxon>
        <taxon>Pseudomonadati</taxon>
        <taxon>Bacteroidota</taxon>
        <taxon>Cytophagia</taxon>
        <taxon>Cytophagales</taxon>
        <taxon>Hymenobacteraceae</taxon>
        <taxon>Pontibacter</taxon>
    </lineage>
</organism>
<feature type="chain" id="PRO_5046401316" description="Secreted protein" evidence="1">
    <location>
        <begin position="19"/>
        <end position="173"/>
    </location>
</feature>
<evidence type="ECO:0008006" key="4">
    <source>
        <dbReference type="Google" id="ProtNLM"/>
    </source>
</evidence>
<evidence type="ECO:0000256" key="1">
    <source>
        <dbReference type="SAM" id="SignalP"/>
    </source>
</evidence>
<evidence type="ECO:0000313" key="2">
    <source>
        <dbReference type="EMBL" id="MFD2514173.1"/>
    </source>
</evidence>
<keyword evidence="1" id="KW-0732">Signal</keyword>
<comment type="caution">
    <text evidence="2">The sequence shown here is derived from an EMBL/GenBank/DDBJ whole genome shotgun (WGS) entry which is preliminary data.</text>
</comment>
<name>A0ABW5IMF2_9BACT</name>
<feature type="signal peptide" evidence="1">
    <location>
        <begin position="1"/>
        <end position="18"/>
    </location>
</feature>
<protein>
    <recommendedName>
        <fullName evidence="4">Secreted protein</fullName>
    </recommendedName>
</protein>
<dbReference type="Proteomes" id="UP001597544">
    <property type="component" value="Unassembled WGS sequence"/>
</dbReference>